<dbReference type="Pfam" id="PF03613">
    <property type="entry name" value="EIID-AGA"/>
    <property type="match status" value="1"/>
</dbReference>
<sequence>MTKKTGFNNLTKKDYTKTTFRSYFLQNGFNYTNYQGLGYGNILYPALRKIYKNDDEFADNLLANNEFYNTNPQLVPFITSLHLVMADNNESNEDIRGLKMALMGPLAGIGDSLSQFAIAPLFSTIFASLAMDGVTYAPIFFILAINAVLISIRLAMGKYGLTLGTTIIDTLSDKITQISEAANIVGVTVISGLAATFVKMNVNISFAAGEVTEEGQSQVDIQSLLDTVAPALLPILYTLLMYYLIKKKNWNTYTLVILTVILGIVLSYLGILS</sequence>
<feature type="transmembrane region" description="Helical" evidence="1">
    <location>
        <begin position="184"/>
        <end position="208"/>
    </location>
</feature>
<accession>A0A1H6VSF0</accession>
<evidence type="ECO:0000313" key="3">
    <source>
        <dbReference type="Proteomes" id="UP000198564"/>
    </source>
</evidence>
<dbReference type="InterPro" id="IPR050303">
    <property type="entry name" value="GatZ_KbaZ_carbometab"/>
</dbReference>
<dbReference type="InterPro" id="IPR004704">
    <property type="entry name" value="PTS_IID_man"/>
</dbReference>
<dbReference type="PROSITE" id="PS51108">
    <property type="entry name" value="PTS_EIID"/>
    <property type="match status" value="1"/>
</dbReference>
<dbReference type="RefSeq" id="WP_091636669.1">
    <property type="nucleotide sequence ID" value="NZ_FNYW01000058.1"/>
</dbReference>
<feature type="transmembrane region" description="Helical" evidence="1">
    <location>
        <begin position="252"/>
        <end position="271"/>
    </location>
</feature>
<feature type="transmembrane region" description="Helical" evidence="1">
    <location>
        <begin position="106"/>
        <end position="130"/>
    </location>
</feature>
<dbReference type="GO" id="GO:0009401">
    <property type="term" value="P:phosphoenolpyruvate-dependent sugar phosphotransferase system"/>
    <property type="evidence" value="ECO:0007669"/>
    <property type="project" value="InterPro"/>
</dbReference>
<dbReference type="AlphaFoldDB" id="A0A1H6VSF0"/>
<dbReference type="PANTHER" id="PTHR32502:SF23">
    <property type="entry name" value="TRANSPORT PROTEIN, PTS SYSTEM"/>
    <property type="match status" value="1"/>
</dbReference>
<feature type="transmembrane region" description="Helical" evidence="1">
    <location>
        <begin position="228"/>
        <end position="245"/>
    </location>
</feature>
<organism evidence="2 3">
    <name type="scientific">Alkalibacterium gilvum</name>
    <dbReference type="NCBI Taxonomy" id="1130080"/>
    <lineage>
        <taxon>Bacteria</taxon>
        <taxon>Bacillati</taxon>
        <taxon>Bacillota</taxon>
        <taxon>Bacilli</taxon>
        <taxon>Lactobacillales</taxon>
        <taxon>Carnobacteriaceae</taxon>
        <taxon>Alkalibacterium</taxon>
    </lineage>
</organism>
<dbReference type="EMBL" id="FNYW01000058">
    <property type="protein sequence ID" value="SEJ04727.1"/>
    <property type="molecule type" value="Genomic_DNA"/>
</dbReference>
<dbReference type="PANTHER" id="PTHR32502">
    <property type="entry name" value="N-ACETYLGALACTOSAMINE PERMEASE II COMPONENT-RELATED"/>
    <property type="match status" value="1"/>
</dbReference>
<keyword evidence="1" id="KW-1133">Transmembrane helix</keyword>
<feature type="transmembrane region" description="Helical" evidence="1">
    <location>
        <begin position="136"/>
        <end position="156"/>
    </location>
</feature>
<evidence type="ECO:0000313" key="2">
    <source>
        <dbReference type="EMBL" id="SEJ04727.1"/>
    </source>
</evidence>
<keyword evidence="3" id="KW-1185">Reference proteome</keyword>
<protein>
    <submittedName>
        <fullName evidence="2">PTS system, N-acetylgalactosamine-specific IID component</fullName>
    </submittedName>
</protein>
<dbReference type="STRING" id="1130080.SAMN04488113_1585"/>
<keyword evidence="1" id="KW-0472">Membrane</keyword>
<proteinExistence type="predicted"/>
<dbReference type="GO" id="GO:0005886">
    <property type="term" value="C:plasma membrane"/>
    <property type="evidence" value="ECO:0007669"/>
    <property type="project" value="TreeGrafter"/>
</dbReference>
<reference evidence="3" key="1">
    <citation type="submission" date="2016-10" db="EMBL/GenBank/DDBJ databases">
        <authorList>
            <person name="Varghese N."/>
            <person name="Submissions S."/>
        </authorList>
    </citation>
    <scope>NUCLEOTIDE SEQUENCE [LARGE SCALE GENOMIC DNA]</scope>
    <source>
        <strain evidence="3">DSM 25751</strain>
    </source>
</reference>
<keyword evidence="1" id="KW-0812">Transmembrane</keyword>
<dbReference type="Proteomes" id="UP000198564">
    <property type="component" value="Unassembled WGS sequence"/>
</dbReference>
<name>A0A1H6VSF0_9LACT</name>
<gene>
    <name evidence="2" type="ORF">SAMN04488113_1585</name>
</gene>
<evidence type="ECO:0000256" key="1">
    <source>
        <dbReference type="SAM" id="Phobius"/>
    </source>
</evidence>
<dbReference type="OrthoDB" id="9795582at2"/>